<proteinExistence type="predicted"/>
<evidence type="ECO:0008006" key="4">
    <source>
        <dbReference type="Google" id="ProtNLM"/>
    </source>
</evidence>
<dbReference type="Proteomes" id="UP001269819">
    <property type="component" value="Unassembled WGS sequence"/>
</dbReference>
<comment type="caution">
    <text evidence="2">The sequence shown here is derived from an EMBL/GenBank/DDBJ whole genome shotgun (WGS) entry which is preliminary data.</text>
</comment>
<evidence type="ECO:0000256" key="1">
    <source>
        <dbReference type="SAM" id="SignalP"/>
    </source>
</evidence>
<keyword evidence="3" id="KW-1185">Reference proteome</keyword>
<sequence>MKYLMNPLFLIVALLSVWSSQAMASLSEADVRGVIDVRNELAERRHELIQLVPELQARVDREIEAMKARERAFEEAMMSGDDAVQSDAIKGRVNELVQRIQGAQAKSFEERYEEQWSVLKNSEAGSEFVEDIVERHGFSDLDDYFAADLRVLKVTTVISTEQMQAASGPAITPEMRDSPYFTEEQVAETQAWMDAQQEAFDKQFADVTDAEKRAVAPFMNELVTFSEDDDEYSDY</sequence>
<name>A0ABU3W2H0_9GAMM</name>
<accession>A0ABU3W2H0</accession>
<dbReference type="RefSeq" id="WP_316975093.1">
    <property type="nucleotide sequence ID" value="NZ_JAWIIJ010000018.1"/>
</dbReference>
<feature type="chain" id="PRO_5045646961" description="Periplasmic chaperone for outer membrane proteins Skp" evidence="1">
    <location>
        <begin position="25"/>
        <end position="235"/>
    </location>
</feature>
<evidence type="ECO:0000313" key="3">
    <source>
        <dbReference type="Proteomes" id="UP001269819"/>
    </source>
</evidence>
<dbReference type="EMBL" id="JAWIIJ010000018">
    <property type="protein sequence ID" value="MDV2080730.1"/>
    <property type="molecule type" value="Genomic_DNA"/>
</dbReference>
<reference evidence="2 3" key="1">
    <citation type="submission" date="2023-10" db="EMBL/GenBank/DDBJ databases">
        <title>Characteristics and mechanism of a salt-tolerant marine origin heterotrophic nitrifying- aerobic denitrifying bacteria Marinobacter xestospongiae HN1.</title>
        <authorList>
            <person name="Qi R."/>
        </authorList>
    </citation>
    <scope>NUCLEOTIDE SEQUENCE [LARGE SCALE GENOMIC DNA]</scope>
    <source>
        <strain evidence="2 3">HN1</strain>
    </source>
</reference>
<protein>
    <recommendedName>
        <fullName evidence="4">Periplasmic chaperone for outer membrane proteins Skp</fullName>
    </recommendedName>
</protein>
<evidence type="ECO:0000313" key="2">
    <source>
        <dbReference type="EMBL" id="MDV2080730.1"/>
    </source>
</evidence>
<feature type="signal peptide" evidence="1">
    <location>
        <begin position="1"/>
        <end position="24"/>
    </location>
</feature>
<keyword evidence="1" id="KW-0732">Signal</keyword>
<gene>
    <name evidence="2" type="ORF">RYS15_18755</name>
</gene>
<organism evidence="2 3">
    <name type="scientific">Marinobacter xestospongiae</name>
    <dbReference type="NCBI Taxonomy" id="994319"/>
    <lineage>
        <taxon>Bacteria</taxon>
        <taxon>Pseudomonadati</taxon>
        <taxon>Pseudomonadota</taxon>
        <taxon>Gammaproteobacteria</taxon>
        <taxon>Pseudomonadales</taxon>
        <taxon>Marinobacteraceae</taxon>
        <taxon>Marinobacter</taxon>
    </lineage>
</organism>